<reference evidence="2" key="1">
    <citation type="submission" date="2015-12" db="EMBL/GenBank/DDBJ databases">
        <title>Complete genome sequences of two moderately thermophilic Paenibacillus species.</title>
        <authorList>
            <person name="Butler R.III."/>
            <person name="Wang J."/>
            <person name="Stark B.C."/>
            <person name="Pombert J.-F."/>
        </authorList>
    </citation>
    <scope>NUCLEOTIDE SEQUENCE [LARGE SCALE GENOMIC DNA]</scope>
    <source>
        <strain evidence="2">32O-Y</strain>
    </source>
</reference>
<dbReference type="PATRIC" id="fig|162209.4.peg.1985"/>
<reference evidence="1 2" key="2">
    <citation type="journal article" date="2016" name="Genome Announc.">
        <title>Complete Genome Sequences of Two Interactive Moderate Thermophiles, Paenibacillus napthalenovorans 32O-Y and Paenibacillus sp. 32O-W.</title>
        <authorList>
            <person name="Butler R.R.III."/>
            <person name="Wang J."/>
            <person name="Stark B.C."/>
            <person name="Pombert J.F."/>
        </authorList>
    </citation>
    <scope>NUCLEOTIDE SEQUENCE [LARGE SCALE GENOMIC DNA]</scope>
    <source>
        <strain evidence="1 2">32O-Y</strain>
    </source>
</reference>
<keyword evidence="2" id="KW-1185">Reference proteome</keyword>
<dbReference type="AlphaFoldDB" id="A0A0U2U7T8"/>
<gene>
    <name evidence="1" type="ORF">IJ22_18740</name>
</gene>
<dbReference type="STRING" id="162209.IJ22_18740"/>
<accession>A0A0U2U7T8</accession>
<organism evidence="1 2">
    <name type="scientific">Paenibacillus naphthalenovorans</name>
    <dbReference type="NCBI Taxonomy" id="162209"/>
    <lineage>
        <taxon>Bacteria</taxon>
        <taxon>Bacillati</taxon>
        <taxon>Bacillota</taxon>
        <taxon>Bacilli</taxon>
        <taxon>Bacillales</taxon>
        <taxon>Paenibacillaceae</taxon>
        <taxon>Paenibacillus</taxon>
    </lineage>
</organism>
<dbReference type="Proteomes" id="UP000061660">
    <property type="component" value="Chromosome"/>
</dbReference>
<protein>
    <submittedName>
        <fullName evidence="1">Uncharacterized protein</fullName>
    </submittedName>
</protein>
<sequence length="82" mass="9399">MSRHGRYGNPDKKGTEALLQSVCGYINDLIKESDKSKENKESILGEINRAREILYGDGRVLSDTLKVRFESRLNNLEKKLMK</sequence>
<dbReference type="KEGG" id="pnp:IJ22_18740"/>
<proteinExistence type="predicted"/>
<evidence type="ECO:0000313" key="1">
    <source>
        <dbReference type="EMBL" id="ALS22248.1"/>
    </source>
</evidence>
<name>A0A0U2U7T8_9BACL</name>
<dbReference type="EMBL" id="CP013652">
    <property type="protein sequence ID" value="ALS22248.1"/>
    <property type="molecule type" value="Genomic_DNA"/>
</dbReference>
<evidence type="ECO:0000313" key="2">
    <source>
        <dbReference type="Proteomes" id="UP000061660"/>
    </source>
</evidence>
<dbReference type="RefSeq" id="WP_062408560.1">
    <property type="nucleotide sequence ID" value="NZ_CP013652.1"/>
</dbReference>